<proteinExistence type="predicted"/>
<name>A0AAV0PVC3_9ROSI</name>
<dbReference type="AlphaFoldDB" id="A0AAV0PVC3"/>
<evidence type="ECO:0000313" key="3">
    <source>
        <dbReference type="Proteomes" id="UP001154282"/>
    </source>
</evidence>
<comment type="caution">
    <text evidence="2">The sequence shown here is derived from an EMBL/GenBank/DDBJ whole genome shotgun (WGS) entry which is preliminary data.</text>
</comment>
<organism evidence="2 3">
    <name type="scientific">Linum tenue</name>
    <dbReference type="NCBI Taxonomy" id="586396"/>
    <lineage>
        <taxon>Eukaryota</taxon>
        <taxon>Viridiplantae</taxon>
        <taxon>Streptophyta</taxon>
        <taxon>Embryophyta</taxon>
        <taxon>Tracheophyta</taxon>
        <taxon>Spermatophyta</taxon>
        <taxon>Magnoliopsida</taxon>
        <taxon>eudicotyledons</taxon>
        <taxon>Gunneridae</taxon>
        <taxon>Pentapetalae</taxon>
        <taxon>rosids</taxon>
        <taxon>fabids</taxon>
        <taxon>Malpighiales</taxon>
        <taxon>Linaceae</taxon>
        <taxon>Linum</taxon>
    </lineage>
</organism>
<keyword evidence="3" id="KW-1185">Reference proteome</keyword>
<evidence type="ECO:0000256" key="1">
    <source>
        <dbReference type="SAM" id="MobiDB-lite"/>
    </source>
</evidence>
<gene>
    <name evidence="2" type="ORF">LITE_LOCUS40007</name>
</gene>
<evidence type="ECO:0000313" key="2">
    <source>
        <dbReference type="EMBL" id="CAI0474372.1"/>
    </source>
</evidence>
<protein>
    <submittedName>
        <fullName evidence="2">Uncharacterized protein</fullName>
    </submittedName>
</protein>
<dbReference type="EMBL" id="CAMGYJ010000009">
    <property type="protein sequence ID" value="CAI0474372.1"/>
    <property type="molecule type" value="Genomic_DNA"/>
</dbReference>
<feature type="compositionally biased region" description="Polar residues" evidence="1">
    <location>
        <begin position="52"/>
        <end position="65"/>
    </location>
</feature>
<feature type="compositionally biased region" description="Polar residues" evidence="1">
    <location>
        <begin position="1"/>
        <end position="24"/>
    </location>
</feature>
<accession>A0AAV0PVC3</accession>
<feature type="compositionally biased region" description="Basic and acidic residues" evidence="1">
    <location>
        <begin position="103"/>
        <end position="113"/>
    </location>
</feature>
<feature type="compositionally biased region" description="Acidic residues" evidence="1">
    <location>
        <begin position="137"/>
        <end position="146"/>
    </location>
</feature>
<reference evidence="2" key="1">
    <citation type="submission" date="2022-08" db="EMBL/GenBank/DDBJ databases">
        <authorList>
            <person name="Gutierrez-Valencia J."/>
        </authorList>
    </citation>
    <scope>NUCLEOTIDE SEQUENCE</scope>
</reference>
<feature type="region of interest" description="Disordered" evidence="1">
    <location>
        <begin position="1"/>
        <end position="73"/>
    </location>
</feature>
<sequence length="146" mass="15962">MDVESASNNMDKTTVEMKSTSNLITDDKAGGSLNRVSKEETRRYNPSREALSRNSDSDNTTRGGMSSSSSGLTARWESMKNGFQTFKANIEAKGFLPLRQTHEPSKLVSHDSSPESLDEIFQRLKRPSVDDPGSLSGEDDAAGTTR</sequence>
<feature type="region of interest" description="Disordered" evidence="1">
    <location>
        <begin position="103"/>
        <end position="146"/>
    </location>
</feature>
<dbReference type="Proteomes" id="UP001154282">
    <property type="component" value="Unassembled WGS sequence"/>
</dbReference>